<dbReference type="GO" id="GO:0003700">
    <property type="term" value="F:DNA-binding transcription factor activity"/>
    <property type="evidence" value="ECO:0007669"/>
    <property type="project" value="InterPro"/>
</dbReference>
<sequence length="295" mass="31879">MEISQIKYFLSVFELGSISKSADALGMAQPALSQSIARLEKKLGVALFVRSRRGAMPTDAARLIYEDLKKGSFFLDQVSHKVQMARSGFSGNLNIGIVSSALFNILPAALRKLKATAPQLHVTLLELSNEEQVRQIHEGSLDIALVHSPVNLEGRVHQLTVCREKLIAAIPESAVTFSKDSIRLEEIARHGLVLYPASQLPVLHTDILNAFTGSGLTVSVNQYANRTLTVLACVAAGLGVGLLPNWIRSIGFDGVRFCDVADEALPDLDLVALFTAKHQPIVRAMFGDRVGAVAS</sequence>
<dbReference type="Pfam" id="PF00126">
    <property type="entry name" value="HTH_1"/>
    <property type="match status" value="1"/>
</dbReference>
<proteinExistence type="inferred from homology"/>
<dbReference type="PROSITE" id="PS50931">
    <property type="entry name" value="HTH_LYSR"/>
    <property type="match status" value="1"/>
</dbReference>
<evidence type="ECO:0000256" key="4">
    <source>
        <dbReference type="ARBA" id="ARBA00023163"/>
    </source>
</evidence>
<protein>
    <submittedName>
        <fullName evidence="6">DNA-binding transcriptional LysR family regulator</fullName>
    </submittedName>
</protein>
<evidence type="ECO:0000256" key="3">
    <source>
        <dbReference type="ARBA" id="ARBA00023125"/>
    </source>
</evidence>
<dbReference type="EMBL" id="SHKO01000001">
    <property type="protein sequence ID" value="RZT99310.1"/>
    <property type="molecule type" value="Genomic_DNA"/>
</dbReference>
<dbReference type="PRINTS" id="PR00039">
    <property type="entry name" value="HTHLYSR"/>
</dbReference>
<dbReference type="Pfam" id="PF03466">
    <property type="entry name" value="LysR_substrate"/>
    <property type="match status" value="1"/>
</dbReference>
<evidence type="ECO:0000259" key="5">
    <source>
        <dbReference type="PROSITE" id="PS50931"/>
    </source>
</evidence>
<dbReference type="GO" id="GO:0003677">
    <property type="term" value="F:DNA binding"/>
    <property type="evidence" value="ECO:0007669"/>
    <property type="project" value="UniProtKB-KW"/>
</dbReference>
<dbReference type="InterPro" id="IPR000847">
    <property type="entry name" value="LysR_HTH_N"/>
</dbReference>
<comment type="caution">
    <text evidence="6">The sequence shown here is derived from an EMBL/GenBank/DDBJ whole genome shotgun (WGS) entry which is preliminary data.</text>
</comment>
<dbReference type="GO" id="GO:0032993">
    <property type="term" value="C:protein-DNA complex"/>
    <property type="evidence" value="ECO:0007669"/>
    <property type="project" value="TreeGrafter"/>
</dbReference>
<keyword evidence="4" id="KW-0804">Transcription</keyword>
<dbReference type="SUPFAM" id="SSF53850">
    <property type="entry name" value="Periplasmic binding protein-like II"/>
    <property type="match status" value="1"/>
</dbReference>
<keyword evidence="7" id="KW-1185">Reference proteome</keyword>
<keyword evidence="3 6" id="KW-0238">DNA-binding</keyword>
<evidence type="ECO:0000313" key="6">
    <source>
        <dbReference type="EMBL" id="RZT99310.1"/>
    </source>
</evidence>
<dbReference type="PANTHER" id="PTHR30346:SF17">
    <property type="entry name" value="LYSR FAMILY TRANSCRIPTIONAL REGULATOR"/>
    <property type="match status" value="1"/>
</dbReference>
<dbReference type="Gene3D" id="3.40.190.10">
    <property type="entry name" value="Periplasmic binding protein-like II"/>
    <property type="match status" value="2"/>
</dbReference>
<dbReference type="SUPFAM" id="SSF46785">
    <property type="entry name" value="Winged helix' DNA-binding domain"/>
    <property type="match status" value="1"/>
</dbReference>
<dbReference type="InterPro" id="IPR036388">
    <property type="entry name" value="WH-like_DNA-bd_sf"/>
</dbReference>
<organism evidence="6 7">
    <name type="scientific">Advenella incenata</name>
    <dbReference type="NCBI Taxonomy" id="267800"/>
    <lineage>
        <taxon>Bacteria</taxon>
        <taxon>Pseudomonadati</taxon>
        <taxon>Pseudomonadota</taxon>
        <taxon>Betaproteobacteria</taxon>
        <taxon>Burkholderiales</taxon>
        <taxon>Alcaligenaceae</taxon>
    </lineage>
</organism>
<evidence type="ECO:0000256" key="2">
    <source>
        <dbReference type="ARBA" id="ARBA00023015"/>
    </source>
</evidence>
<dbReference type="RefSeq" id="WP_128395721.1">
    <property type="nucleotide sequence ID" value="NZ_SHKO01000001.1"/>
</dbReference>
<dbReference type="PANTHER" id="PTHR30346">
    <property type="entry name" value="TRANSCRIPTIONAL DUAL REGULATOR HCAR-RELATED"/>
    <property type="match status" value="1"/>
</dbReference>
<dbReference type="CDD" id="cd08414">
    <property type="entry name" value="PBP2_LTTR_aromatics_like"/>
    <property type="match status" value="1"/>
</dbReference>
<dbReference type="OrthoDB" id="9157176at2"/>
<keyword evidence="2" id="KW-0805">Transcription regulation</keyword>
<evidence type="ECO:0000313" key="7">
    <source>
        <dbReference type="Proteomes" id="UP000293398"/>
    </source>
</evidence>
<name>A0A4Q7VS02_9BURK</name>
<evidence type="ECO:0000256" key="1">
    <source>
        <dbReference type="ARBA" id="ARBA00009437"/>
    </source>
</evidence>
<dbReference type="InterPro" id="IPR005119">
    <property type="entry name" value="LysR_subst-bd"/>
</dbReference>
<dbReference type="Proteomes" id="UP000293398">
    <property type="component" value="Unassembled WGS sequence"/>
</dbReference>
<accession>A0A4Q7VS02</accession>
<reference evidence="6 7" key="1">
    <citation type="submission" date="2019-02" db="EMBL/GenBank/DDBJ databases">
        <title>Genomic Encyclopedia of Type Strains, Phase IV (KMG-IV): sequencing the most valuable type-strain genomes for metagenomic binning, comparative biology and taxonomic classification.</title>
        <authorList>
            <person name="Goeker M."/>
        </authorList>
    </citation>
    <scope>NUCLEOTIDE SEQUENCE [LARGE SCALE GENOMIC DNA]</scope>
    <source>
        <strain evidence="6 7">DSM 23814</strain>
    </source>
</reference>
<gene>
    <name evidence="6" type="ORF">EV681_1093</name>
</gene>
<dbReference type="InterPro" id="IPR036390">
    <property type="entry name" value="WH_DNA-bd_sf"/>
</dbReference>
<feature type="domain" description="HTH lysR-type" evidence="5">
    <location>
        <begin position="1"/>
        <end position="58"/>
    </location>
</feature>
<dbReference type="AlphaFoldDB" id="A0A4Q7VS02"/>
<comment type="similarity">
    <text evidence="1">Belongs to the LysR transcriptional regulatory family.</text>
</comment>
<dbReference type="Gene3D" id="1.10.10.10">
    <property type="entry name" value="Winged helix-like DNA-binding domain superfamily/Winged helix DNA-binding domain"/>
    <property type="match status" value="1"/>
</dbReference>